<dbReference type="GO" id="GO:0004623">
    <property type="term" value="F:phospholipase A2 activity"/>
    <property type="evidence" value="ECO:0007669"/>
    <property type="project" value="UniProtKB-EC"/>
</dbReference>
<dbReference type="WBParaSite" id="GPLIN_001182800">
    <property type="protein sequence ID" value="GPLIN_001182800"/>
    <property type="gene ID" value="GPLIN_001182800"/>
</dbReference>
<keyword evidence="11" id="KW-1185">Reference proteome</keyword>
<dbReference type="InterPro" id="IPR001211">
    <property type="entry name" value="PLA2"/>
</dbReference>
<dbReference type="Pfam" id="PF00068">
    <property type="entry name" value="Phospholip_A2_1"/>
    <property type="match status" value="1"/>
</dbReference>
<evidence type="ECO:0000313" key="11">
    <source>
        <dbReference type="Proteomes" id="UP000050741"/>
    </source>
</evidence>
<organism evidence="11 12">
    <name type="scientific">Globodera pallida</name>
    <name type="common">Potato cyst nematode worm</name>
    <name type="synonym">Heterodera pallida</name>
    <dbReference type="NCBI Taxonomy" id="36090"/>
    <lineage>
        <taxon>Eukaryota</taxon>
        <taxon>Metazoa</taxon>
        <taxon>Ecdysozoa</taxon>
        <taxon>Nematoda</taxon>
        <taxon>Chromadorea</taxon>
        <taxon>Rhabditida</taxon>
        <taxon>Tylenchina</taxon>
        <taxon>Tylenchomorpha</taxon>
        <taxon>Tylenchoidea</taxon>
        <taxon>Heteroderidae</taxon>
        <taxon>Heteroderinae</taxon>
        <taxon>Globodera</taxon>
    </lineage>
</organism>
<dbReference type="Pfam" id="PF00076">
    <property type="entry name" value="RRM_1"/>
    <property type="match status" value="1"/>
</dbReference>
<dbReference type="InterPro" id="IPR036444">
    <property type="entry name" value="PLipase_A2_dom_sf"/>
</dbReference>
<comment type="similarity">
    <text evidence="8">Belongs to the phospholipase A2 family.</text>
</comment>
<dbReference type="PROSITE" id="PS50102">
    <property type="entry name" value="RRM"/>
    <property type="match status" value="1"/>
</dbReference>
<reference evidence="11" key="1">
    <citation type="submission" date="2014-05" db="EMBL/GenBank/DDBJ databases">
        <title>The genome and life-stage specific transcriptomes of Globodera pallida elucidate key aspects of plant parasitism by a cyst nematode.</title>
        <authorList>
            <person name="Cotton J.A."/>
            <person name="Lilley C.J."/>
            <person name="Jones L.M."/>
            <person name="Kikuchi T."/>
            <person name="Reid A.J."/>
            <person name="Thorpe P."/>
            <person name="Tsai I.J."/>
            <person name="Beasley H."/>
            <person name="Blok V."/>
            <person name="Cock P.J.A."/>
            <person name="Van den Akker S.E."/>
            <person name="Holroyd N."/>
            <person name="Hunt M."/>
            <person name="Mantelin S."/>
            <person name="Naghra H."/>
            <person name="Pain A."/>
            <person name="Palomares-Rius J.E."/>
            <person name="Zarowiecki M."/>
            <person name="Berriman M."/>
            <person name="Jones J.T."/>
            <person name="Urwin P.E."/>
        </authorList>
    </citation>
    <scope>NUCLEOTIDE SEQUENCE [LARGE SCALE GENOMIC DNA]</scope>
    <source>
        <strain evidence="11">Lindley</strain>
    </source>
</reference>
<evidence type="ECO:0000313" key="12">
    <source>
        <dbReference type="WBParaSite" id="GPLIN_001182800"/>
    </source>
</evidence>
<dbReference type="GO" id="GO:0005509">
    <property type="term" value="F:calcium ion binding"/>
    <property type="evidence" value="ECO:0007669"/>
    <property type="project" value="InterPro"/>
</dbReference>
<evidence type="ECO:0000256" key="8">
    <source>
        <dbReference type="RuleBase" id="RU003654"/>
    </source>
</evidence>
<dbReference type="Gene3D" id="3.30.70.330">
    <property type="match status" value="1"/>
</dbReference>
<evidence type="ECO:0000256" key="9">
    <source>
        <dbReference type="RuleBase" id="RU361236"/>
    </source>
</evidence>
<dbReference type="InterPro" id="IPR000504">
    <property type="entry name" value="RRM_dom"/>
</dbReference>
<feature type="binding site" evidence="5">
    <location>
        <position position="23"/>
    </location>
    <ligand>
        <name>Ca(2+)</name>
        <dbReference type="ChEBI" id="CHEBI:29108"/>
    </ligand>
</feature>
<evidence type="ECO:0000256" key="4">
    <source>
        <dbReference type="PIRSR" id="PIRSR601211-1"/>
    </source>
</evidence>
<dbReference type="GO" id="GO:0050482">
    <property type="term" value="P:arachidonate secretion"/>
    <property type="evidence" value="ECO:0007669"/>
    <property type="project" value="InterPro"/>
</dbReference>
<dbReference type="InterPro" id="IPR033113">
    <property type="entry name" value="PLA2_histidine"/>
</dbReference>
<feature type="active site" evidence="4">
    <location>
        <position position="89"/>
    </location>
</feature>
<keyword evidence="7" id="KW-0694">RNA-binding</keyword>
<dbReference type="InterPro" id="IPR016090">
    <property type="entry name" value="PLA2-like_dom"/>
</dbReference>
<dbReference type="GO" id="GO:0003723">
    <property type="term" value="F:RNA binding"/>
    <property type="evidence" value="ECO:0007669"/>
    <property type="project" value="UniProtKB-UniRule"/>
</dbReference>
<feature type="disulfide bond" evidence="6">
    <location>
        <begin position="52"/>
        <end position="81"/>
    </location>
</feature>
<dbReference type="AlphaFoldDB" id="A0A183CG23"/>
<keyword evidence="5" id="KW-0479">Metal-binding</keyword>
<feature type="disulfide bond" evidence="6">
    <location>
        <begin position="74"/>
        <end position="86"/>
    </location>
</feature>
<evidence type="ECO:0000256" key="3">
    <source>
        <dbReference type="ARBA" id="ARBA00023157"/>
    </source>
</evidence>
<dbReference type="SUPFAM" id="SSF48619">
    <property type="entry name" value="Phospholipase A2, PLA2"/>
    <property type="match status" value="1"/>
</dbReference>
<dbReference type="Proteomes" id="UP000050741">
    <property type="component" value="Unassembled WGS sequence"/>
</dbReference>
<keyword evidence="9" id="KW-0443">Lipid metabolism</keyword>
<keyword evidence="5 9" id="KW-0106">Calcium</keyword>
<feature type="domain" description="RRM" evidence="10">
    <location>
        <begin position="182"/>
        <end position="259"/>
    </location>
</feature>
<keyword evidence="3 6" id="KW-1015">Disulfide bond</keyword>
<feature type="binding site" evidence="5">
    <location>
        <position position="21"/>
    </location>
    <ligand>
        <name>Ca(2+)</name>
        <dbReference type="ChEBI" id="CHEBI:29108"/>
    </ligand>
</feature>
<dbReference type="Gene3D" id="1.20.90.10">
    <property type="entry name" value="Phospholipase A2 domain"/>
    <property type="match status" value="1"/>
</dbReference>
<evidence type="ECO:0000256" key="5">
    <source>
        <dbReference type="PIRSR" id="PIRSR601211-2"/>
    </source>
</evidence>
<dbReference type="InterPro" id="IPR035979">
    <property type="entry name" value="RBD_domain_sf"/>
</dbReference>
<dbReference type="GO" id="GO:0016042">
    <property type="term" value="P:lipid catabolic process"/>
    <property type="evidence" value="ECO:0007669"/>
    <property type="project" value="InterPro"/>
</dbReference>
<comment type="catalytic activity">
    <reaction evidence="9">
        <text>a 1,2-diacyl-sn-glycero-3-phosphocholine + H2O = a 1-acyl-sn-glycero-3-phosphocholine + a fatty acid + H(+)</text>
        <dbReference type="Rhea" id="RHEA:15801"/>
        <dbReference type="ChEBI" id="CHEBI:15377"/>
        <dbReference type="ChEBI" id="CHEBI:15378"/>
        <dbReference type="ChEBI" id="CHEBI:28868"/>
        <dbReference type="ChEBI" id="CHEBI:57643"/>
        <dbReference type="ChEBI" id="CHEBI:58168"/>
        <dbReference type="EC" id="3.1.1.4"/>
    </reaction>
</comment>
<keyword evidence="9" id="KW-0378">Hydrolase</keyword>
<dbReference type="SUPFAM" id="SSF54928">
    <property type="entry name" value="RNA-binding domain, RBD"/>
    <property type="match status" value="1"/>
</dbReference>
<reference evidence="12" key="2">
    <citation type="submission" date="2016-06" db="UniProtKB">
        <authorList>
            <consortium name="WormBaseParasite"/>
        </authorList>
    </citation>
    <scope>IDENTIFICATION</scope>
</reference>
<feature type="binding site" evidence="5">
    <location>
        <position position="40"/>
    </location>
    <ligand>
        <name>Ca(2+)</name>
        <dbReference type="ChEBI" id="CHEBI:29108"/>
    </ligand>
</feature>
<dbReference type="GO" id="GO:0006644">
    <property type="term" value="P:phospholipid metabolic process"/>
    <property type="evidence" value="ECO:0007669"/>
    <property type="project" value="InterPro"/>
</dbReference>
<dbReference type="PANTHER" id="PTHR11716">
    <property type="entry name" value="PHOSPHOLIPASE A2 FAMILY MEMBER"/>
    <property type="match status" value="1"/>
</dbReference>
<name>A0A183CG23_GLOPA</name>
<dbReference type="GO" id="GO:0005576">
    <property type="term" value="C:extracellular region"/>
    <property type="evidence" value="ECO:0007669"/>
    <property type="project" value="UniProtKB-SubCell"/>
</dbReference>
<evidence type="ECO:0000256" key="2">
    <source>
        <dbReference type="ARBA" id="ARBA00022525"/>
    </source>
</evidence>
<protein>
    <recommendedName>
        <fullName evidence="9">Phospholipase A2</fullName>
        <ecNumber evidence="9">3.1.1.4</ecNumber>
    </recommendedName>
</protein>
<dbReference type="EC" id="3.1.1.4" evidence="9"/>
<dbReference type="CDD" id="cd00125">
    <property type="entry name" value="PLA2c"/>
    <property type="match status" value="1"/>
</dbReference>
<sequence length="273" mass="30662">MTECKLHYTALVYDDYGCWCGIGGSGTPIDGIDLCCKLHDKCYDSAVDQGLCYDTYIEYAEPYSWSCEGSELTCPGQQIGCKAALCECDKHVVDSSTEKSQQRLRLPRELIYELILCVQSTVPGARRALLTSSLIYCIISTSKKTQNWRLPVPIVAVDAQFIGRKLPGYHVWPIMSNNSTASTIFLRNIKWITGRNQIEQHFSRFGRINETIILFDQKTGLHRGIAIVQFASSEGAAQAVQYKPHMIDGGLIHVDYHSKKTESPTLRRPAFRV</sequence>
<dbReference type="InterPro" id="IPR012677">
    <property type="entry name" value="Nucleotide-bd_a/b_plait_sf"/>
</dbReference>
<proteinExistence type="inferred from homology"/>
<accession>A0A183CG23</accession>
<keyword evidence="2 9" id="KW-0964">Secreted</keyword>
<evidence type="ECO:0000259" key="10">
    <source>
        <dbReference type="PROSITE" id="PS50102"/>
    </source>
</evidence>
<dbReference type="PANTHER" id="PTHR11716:SF107">
    <property type="entry name" value="PHOSPHOLIPASE A2"/>
    <property type="match status" value="1"/>
</dbReference>
<evidence type="ECO:0000256" key="7">
    <source>
        <dbReference type="PROSITE-ProRule" id="PRU00176"/>
    </source>
</evidence>
<comment type="cofactor">
    <cofactor evidence="5">
        <name>Ca(2+)</name>
        <dbReference type="ChEBI" id="CHEBI:29108"/>
    </cofactor>
    <text evidence="5">Binds 1 Ca(2+) ion per subunit.</text>
</comment>
<comment type="subcellular location">
    <subcellularLocation>
        <location evidence="1 9">Secreted</location>
    </subcellularLocation>
</comment>
<dbReference type="SMART" id="SM00085">
    <property type="entry name" value="PA2c"/>
    <property type="match status" value="1"/>
</dbReference>
<feature type="disulfide bond" evidence="6">
    <location>
        <begin position="20"/>
        <end position="36"/>
    </location>
</feature>
<feature type="active site" evidence="4">
    <location>
        <position position="39"/>
    </location>
</feature>
<dbReference type="PRINTS" id="PR00389">
    <property type="entry name" value="PHPHLIPASEA2"/>
</dbReference>
<dbReference type="SMART" id="SM00360">
    <property type="entry name" value="RRM"/>
    <property type="match status" value="1"/>
</dbReference>
<evidence type="ECO:0000256" key="1">
    <source>
        <dbReference type="ARBA" id="ARBA00004613"/>
    </source>
</evidence>
<evidence type="ECO:0000256" key="6">
    <source>
        <dbReference type="PIRSR" id="PIRSR601211-3"/>
    </source>
</evidence>
<feature type="disulfide bond" evidence="6">
    <location>
        <begin position="42"/>
        <end position="88"/>
    </location>
</feature>
<dbReference type="PROSITE" id="PS00118">
    <property type="entry name" value="PA2_HIS"/>
    <property type="match status" value="1"/>
</dbReference>